<dbReference type="InterPro" id="IPR050715">
    <property type="entry name" value="LRR-SigEffector_domain"/>
</dbReference>
<dbReference type="PANTHER" id="PTHR45752">
    <property type="entry name" value="LEUCINE-RICH REPEAT-CONTAINING"/>
    <property type="match status" value="1"/>
</dbReference>
<dbReference type="Proteomes" id="UP001603857">
    <property type="component" value="Unassembled WGS sequence"/>
</dbReference>
<evidence type="ECO:0000313" key="1">
    <source>
        <dbReference type="EMBL" id="KAL2328071.1"/>
    </source>
</evidence>
<dbReference type="PANTHER" id="PTHR45752:SF195">
    <property type="entry name" value="LEUCINE-RICH REPEAT (LRR) FAMILY PROTEIN-RELATED"/>
    <property type="match status" value="1"/>
</dbReference>
<accession>A0ABD1LX63</accession>
<dbReference type="SUPFAM" id="SSF52058">
    <property type="entry name" value="L domain-like"/>
    <property type="match status" value="1"/>
</dbReference>
<dbReference type="InterPro" id="IPR032675">
    <property type="entry name" value="LRR_dom_sf"/>
</dbReference>
<gene>
    <name evidence="1" type="ORF">Fmac_021498</name>
</gene>
<dbReference type="Gene3D" id="3.80.10.10">
    <property type="entry name" value="Ribonuclease Inhibitor"/>
    <property type="match status" value="2"/>
</dbReference>
<dbReference type="EMBL" id="JBGMDY010000007">
    <property type="protein sequence ID" value="KAL2328071.1"/>
    <property type="molecule type" value="Genomic_DNA"/>
</dbReference>
<comment type="caution">
    <text evidence="1">The sequence shown here is derived from an EMBL/GenBank/DDBJ whole genome shotgun (WGS) entry which is preliminary data.</text>
</comment>
<protein>
    <submittedName>
        <fullName evidence="1">Uncharacterized protein</fullName>
    </submittedName>
</protein>
<name>A0ABD1LX63_9FABA</name>
<proteinExistence type="predicted"/>
<keyword evidence="2" id="KW-1185">Reference proteome</keyword>
<dbReference type="Pfam" id="PF13855">
    <property type="entry name" value="LRR_8"/>
    <property type="match status" value="1"/>
</dbReference>
<organism evidence="1 2">
    <name type="scientific">Flemingia macrophylla</name>
    <dbReference type="NCBI Taxonomy" id="520843"/>
    <lineage>
        <taxon>Eukaryota</taxon>
        <taxon>Viridiplantae</taxon>
        <taxon>Streptophyta</taxon>
        <taxon>Embryophyta</taxon>
        <taxon>Tracheophyta</taxon>
        <taxon>Spermatophyta</taxon>
        <taxon>Magnoliopsida</taxon>
        <taxon>eudicotyledons</taxon>
        <taxon>Gunneridae</taxon>
        <taxon>Pentapetalae</taxon>
        <taxon>rosids</taxon>
        <taxon>fabids</taxon>
        <taxon>Fabales</taxon>
        <taxon>Fabaceae</taxon>
        <taxon>Papilionoideae</taxon>
        <taxon>50 kb inversion clade</taxon>
        <taxon>NPAAA clade</taxon>
        <taxon>indigoferoid/millettioid clade</taxon>
        <taxon>Phaseoleae</taxon>
        <taxon>Flemingia</taxon>
    </lineage>
</organism>
<dbReference type="AlphaFoldDB" id="A0ABD1LX63"/>
<evidence type="ECO:0000313" key="2">
    <source>
        <dbReference type="Proteomes" id="UP001603857"/>
    </source>
</evidence>
<dbReference type="InterPro" id="IPR001611">
    <property type="entry name" value="Leu-rich_rpt"/>
</dbReference>
<sequence>MDLSNSKFLRETPDFSAIPNLERLDFSGFTHLLYVHSSIGLLKKLAFLSLQNCSNLVRINFGYGSNLISLTVLRFSGCTKLETTPDFTSAENLKYLDFDGCASLSLVHESIGSLLKLTLLSLRDCSNLVSIPSTINAMTSLQTLDLCSCLKLNDLPVGQSFNSKSMASLIVLDLSFCNLHKVPDDIGVLTCLERLNLQGNKFDSIPSIMSLHRLAYLNLSHCYNLVTFSEIPPLTGYSSEFRPSSGGRYFKTVSGSRDHRSGLYIYDCPMHSMEHVWFGRLIEYPSHFRCGFDIVVPWLEKVVPQSFQPELAASSIIRIKNFNANEDWLGFVFYAVFEVNDIAKVSPPPHCSFSSSPVLHPIYLSFESEHTEEYFNIPIDFKPSKIVRSDHLWVIYISREHCHFVKTGAHITFKSQPGFKIIKWGLRSIFKQDFYNLQMDLCIIDDLERKYIRKRFLTCEHPVDFDDVTNDMTNPEPKIRLPYNWLVTEKDEVENIEAKTKENNLSNVGL</sequence>
<dbReference type="PROSITE" id="PS51450">
    <property type="entry name" value="LRR"/>
    <property type="match status" value="1"/>
</dbReference>
<reference evidence="1 2" key="1">
    <citation type="submission" date="2024-08" db="EMBL/GenBank/DDBJ databases">
        <title>Insights into the chromosomal genome structure of Flemingia macrophylla.</title>
        <authorList>
            <person name="Ding Y."/>
            <person name="Zhao Y."/>
            <person name="Bi W."/>
            <person name="Wu M."/>
            <person name="Zhao G."/>
            <person name="Gong Y."/>
            <person name="Li W."/>
            <person name="Zhang P."/>
        </authorList>
    </citation>
    <scope>NUCLEOTIDE SEQUENCE [LARGE SCALE GENOMIC DNA]</scope>
    <source>
        <strain evidence="1">DYQJB</strain>
        <tissue evidence="1">Leaf</tissue>
    </source>
</reference>